<keyword evidence="5 8" id="KW-0067">ATP-binding</keyword>
<protein>
    <recommendedName>
        <fullName evidence="8">Lipoprotein-releasing system ATP-binding protein LolD</fullName>
        <ecNumber evidence="8">7.6.2.-</ecNumber>
    </recommendedName>
</protein>
<dbReference type="EMBL" id="JAPTGG010000002">
    <property type="protein sequence ID" value="MCZ0864328.1"/>
    <property type="molecule type" value="Genomic_DNA"/>
</dbReference>
<dbReference type="CDD" id="cd03255">
    <property type="entry name" value="ABC_MJ0796_LolCDE_FtsE"/>
    <property type="match status" value="1"/>
</dbReference>
<dbReference type="PROSITE" id="PS50893">
    <property type="entry name" value="ABC_TRANSPORTER_2"/>
    <property type="match status" value="1"/>
</dbReference>
<dbReference type="NCBIfam" id="TIGR02211">
    <property type="entry name" value="LolD_lipo_ex"/>
    <property type="match status" value="1"/>
</dbReference>
<evidence type="ECO:0000256" key="3">
    <source>
        <dbReference type="ARBA" id="ARBA00022519"/>
    </source>
</evidence>
<comment type="subunit">
    <text evidence="8">The complex is composed of two ATP-binding proteins (LolD) and two transmembrane proteins (LolC and LolE).</text>
</comment>
<dbReference type="SMART" id="SM00382">
    <property type="entry name" value="AAA"/>
    <property type="match status" value="1"/>
</dbReference>
<comment type="function">
    <text evidence="8">Part of the ABC transporter complex LolCDE involved in the translocation of mature outer membrane-directed lipoproteins, from the inner membrane to the periplasmic chaperone, LolA. Responsible for the formation of the LolA-lipoprotein complex in an ATP-dependent manner.</text>
</comment>
<dbReference type="AlphaFoldDB" id="A0A9J6RJA3"/>
<comment type="caution">
    <text evidence="10">The sequence shown here is derived from an EMBL/GenBank/DDBJ whole genome shotgun (WGS) entry which is preliminary data.</text>
</comment>
<feature type="domain" description="ABC transporter" evidence="9">
    <location>
        <begin position="16"/>
        <end position="239"/>
    </location>
</feature>
<dbReference type="GO" id="GO:0022857">
    <property type="term" value="F:transmembrane transporter activity"/>
    <property type="evidence" value="ECO:0007669"/>
    <property type="project" value="TreeGrafter"/>
</dbReference>
<evidence type="ECO:0000259" key="9">
    <source>
        <dbReference type="PROSITE" id="PS50893"/>
    </source>
</evidence>
<dbReference type="RefSeq" id="WP_258330480.1">
    <property type="nucleotide sequence ID" value="NZ_JAPTGG010000002.1"/>
</dbReference>
<dbReference type="InterPro" id="IPR017871">
    <property type="entry name" value="ABC_transporter-like_CS"/>
</dbReference>
<keyword evidence="4 8" id="KW-0547">Nucleotide-binding</keyword>
<dbReference type="FunFam" id="3.40.50.300:FF:000230">
    <property type="entry name" value="Lipoprotein-releasing system ATP-binding protein LolD"/>
    <property type="match status" value="1"/>
</dbReference>
<dbReference type="GO" id="GO:0044874">
    <property type="term" value="P:lipoprotein localization to outer membrane"/>
    <property type="evidence" value="ECO:0007669"/>
    <property type="project" value="UniProtKB-ARBA"/>
</dbReference>
<dbReference type="GO" id="GO:0005886">
    <property type="term" value="C:plasma membrane"/>
    <property type="evidence" value="ECO:0007669"/>
    <property type="project" value="UniProtKB-SubCell"/>
</dbReference>
<keyword evidence="11" id="KW-1185">Reference proteome</keyword>
<dbReference type="GO" id="GO:0016887">
    <property type="term" value="F:ATP hydrolysis activity"/>
    <property type="evidence" value="ECO:0007669"/>
    <property type="project" value="InterPro"/>
</dbReference>
<organism evidence="10 11">
    <name type="scientific">Dasania phycosphaerae</name>
    <dbReference type="NCBI Taxonomy" id="2950436"/>
    <lineage>
        <taxon>Bacteria</taxon>
        <taxon>Pseudomonadati</taxon>
        <taxon>Pseudomonadota</taxon>
        <taxon>Gammaproteobacteria</taxon>
        <taxon>Cellvibrionales</taxon>
        <taxon>Spongiibacteraceae</taxon>
        <taxon>Dasania</taxon>
    </lineage>
</organism>
<evidence type="ECO:0000256" key="6">
    <source>
        <dbReference type="ARBA" id="ARBA00022967"/>
    </source>
</evidence>
<keyword evidence="6 8" id="KW-1278">Translocase</keyword>
<evidence type="ECO:0000256" key="4">
    <source>
        <dbReference type="ARBA" id="ARBA00022741"/>
    </source>
</evidence>
<dbReference type="InterPro" id="IPR017911">
    <property type="entry name" value="MacB-like_ATP-bd"/>
</dbReference>
<evidence type="ECO:0000256" key="2">
    <source>
        <dbReference type="ARBA" id="ARBA00022475"/>
    </source>
</evidence>
<evidence type="ECO:0000313" key="11">
    <source>
        <dbReference type="Proteomes" id="UP001069090"/>
    </source>
</evidence>
<dbReference type="PROSITE" id="PS00211">
    <property type="entry name" value="ABC_TRANSPORTER_1"/>
    <property type="match status" value="1"/>
</dbReference>
<dbReference type="PANTHER" id="PTHR24220:SF689">
    <property type="entry name" value="LIPOPROTEIN-RELEASING SYSTEM ATP-BINDING PROTEIN LOLD"/>
    <property type="match status" value="1"/>
</dbReference>
<keyword evidence="2 8" id="KW-1003">Cell membrane</keyword>
<dbReference type="InterPro" id="IPR003439">
    <property type="entry name" value="ABC_transporter-like_ATP-bd"/>
</dbReference>
<dbReference type="Proteomes" id="UP001069090">
    <property type="component" value="Unassembled WGS sequence"/>
</dbReference>
<accession>A0A9J6RJA3</accession>
<dbReference type="Pfam" id="PF00005">
    <property type="entry name" value="ABC_tran"/>
    <property type="match status" value="1"/>
</dbReference>
<dbReference type="InterPro" id="IPR011924">
    <property type="entry name" value="LolD_lipo_ATP-bd"/>
</dbReference>
<keyword evidence="1 8" id="KW-0813">Transport</keyword>
<dbReference type="EC" id="7.6.2.-" evidence="8"/>
<dbReference type="InterPro" id="IPR027417">
    <property type="entry name" value="P-loop_NTPase"/>
</dbReference>
<keyword evidence="10" id="KW-0449">Lipoprotein</keyword>
<evidence type="ECO:0000256" key="1">
    <source>
        <dbReference type="ARBA" id="ARBA00022448"/>
    </source>
</evidence>
<dbReference type="Gene3D" id="3.40.50.300">
    <property type="entry name" value="P-loop containing nucleotide triphosphate hydrolases"/>
    <property type="match status" value="1"/>
</dbReference>
<dbReference type="GO" id="GO:0005524">
    <property type="term" value="F:ATP binding"/>
    <property type="evidence" value="ECO:0007669"/>
    <property type="project" value="UniProtKB-UniRule"/>
</dbReference>
<dbReference type="GO" id="GO:0089705">
    <property type="term" value="P:protein localization to outer membrane"/>
    <property type="evidence" value="ECO:0007669"/>
    <property type="project" value="TreeGrafter"/>
</dbReference>
<comment type="subcellular location">
    <subcellularLocation>
        <location evidence="8">Cell inner membrane</location>
        <topology evidence="8">Peripheral membrane protein</topology>
    </subcellularLocation>
</comment>
<dbReference type="InterPro" id="IPR003593">
    <property type="entry name" value="AAA+_ATPase"/>
</dbReference>
<dbReference type="PANTHER" id="PTHR24220">
    <property type="entry name" value="IMPORT ATP-BINDING PROTEIN"/>
    <property type="match status" value="1"/>
</dbReference>
<sequence length="240" mass="26024">MNSQPQPPAQSQAIVLACENVYKSYQQGPEQLAVLQGVNLQVAAGEMLAIVGASGSGKSTLLNMLGGLDLPSQGSVSISGQSFNDLSETQRGFLRQQHLGFVYQFHHLLGEFSALENVAMPLLLGSCSAKQAKTQATDFLQRVGLGQRLQHKPSELSGGERQRVAIARALVTAPQCVLMDEPTGNLDQHTADDIHQLMAELNRNLDTSFIIVTHDMSLAQRMNKVYSLFEGQLHLQAEVS</sequence>
<evidence type="ECO:0000256" key="8">
    <source>
        <dbReference type="RuleBase" id="RU367068"/>
    </source>
</evidence>
<reference evidence="10 11" key="1">
    <citation type="submission" date="2022-12" db="EMBL/GenBank/DDBJ databases">
        <title>Dasania phycosphaerae sp. nov., isolated from particulate material of the south coast of Korea.</title>
        <authorList>
            <person name="Jiang Y."/>
        </authorList>
    </citation>
    <scope>NUCLEOTIDE SEQUENCE [LARGE SCALE GENOMIC DNA]</scope>
    <source>
        <strain evidence="10 11">GY-19</strain>
    </source>
</reference>
<keyword evidence="3 8" id="KW-0997">Cell inner membrane</keyword>
<comment type="similarity">
    <text evidence="8">Belongs to the ABC transporter superfamily. Lipoprotein translocase (TC 3.A.1.125) family.</text>
</comment>
<evidence type="ECO:0000256" key="7">
    <source>
        <dbReference type="ARBA" id="ARBA00023136"/>
    </source>
</evidence>
<dbReference type="SUPFAM" id="SSF52540">
    <property type="entry name" value="P-loop containing nucleoside triphosphate hydrolases"/>
    <property type="match status" value="1"/>
</dbReference>
<name>A0A9J6RJA3_9GAMM</name>
<gene>
    <name evidence="8 10" type="primary">lolD</name>
    <name evidence="10" type="ORF">O0V09_03905</name>
</gene>
<evidence type="ECO:0000256" key="5">
    <source>
        <dbReference type="ARBA" id="ARBA00022840"/>
    </source>
</evidence>
<keyword evidence="7 8" id="KW-0472">Membrane</keyword>
<proteinExistence type="inferred from homology"/>
<evidence type="ECO:0000313" key="10">
    <source>
        <dbReference type="EMBL" id="MCZ0864328.1"/>
    </source>
</evidence>
<dbReference type="InterPro" id="IPR015854">
    <property type="entry name" value="ABC_transpr_LolD-like"/>
</dbReference>